<dbReference type="SUPFAM" id="SSF53335">
    <property type="entry name" value="S-adenosyl-L-methionine-dependent methyltransferases"/>
    <property type="match status" value="1"/>
</dbReference>
<keyword evidence="3" id="KW-0820">tRNA-binding</keyword>
<feature type="domain" description="THUMP" evidence="15">
    <location>
        <begin position="59"/>
        <end position="166"/>
    </location>
</feature>
<dbReference type="GO" id="GO:0000049">
    <property type="term" value="F:tRNA binding"/>
    <property type="evidence" value="ECO:0007669"/>
    <property type="project" value="UniProtKB-KW"/>
</dbReference>
<dbReference type="EC" id="2.1.1.213" evidence="12"/>
<evidence type="ECO:0000256" key="4">
    <source>
        <dbReference type="ARBA" id="ARBA00022603"/>
    </source>
</evidence>
<evidence type="ECO:0000256" key="10">
    <source>
        <dbReference type="ARBA" id="ARBA00054380"/>
    </source>
</evidence>
<dbReference type="PRINTS" id="PR00507">
    <property type="entry name" value="N12N6MTFRASE"/>
</dbReference>
<dbReference type="PROSITE" id="PS51165">
    <property type="entry name" value="THUMP"/>
    <property type="match status" value="1"/>
</dbReference>
<sequence length="355" mass="39739">MFRGLIVMNPSMSKLFFLLSGEHPSLPFSEVLAVLEAENVKFKVVQKLPQVLRLEAEPEACRAICSRASMTFLCCEELICCPADYDDIFASCRDVDWSFIRGRRYAVRVKRVMRSSPHISTRFLERELGAIIYTSLRGEAKVDLTCPELLLQGVLTDNSFIFGLVLGRVNRSDFNVRRPKFRPFFHPSSLDAIISRLFVNLCRAKRGGVFLDPFCGAGGFLIEAGLIGCRVVGMDIDPKMTSGAKVNMRFFGVEPISIILGDAKHLPLHKVDCIATDPPYGRSASTRGARLEFLLREFLCEAYSVLKSGGYLCIAAPSKLMLEDLGRDAGFKVVESHRMRVHRSLTRVIAVFKRS</sequence>
<dbReference type="CDD" id="cd02440">
    <property type="entry name" value="AdoMet_MTases"/>
    <property type="match status" value="1"/>
</dbReference>
<reference evidence="16 17" key="1">
    <citation type="submission" date="2018-06" db="EMBL/GenBank/DDBJ databases">
        <title>Extensive metabolic versatility and redundancy in microbially diverse, dynamic hydrothermal sediments.</title>
        <authorList>
            <person name="Dombrowski N."/>
            <person name="Teske A."/>
            <person name="Baker B.J."/>
        </authorList>
    </citation>
    <scope>NUCLEOTIDE SEQUENCE [LARGE SCALE GENOMIC DNA]</scope>
    <source>
        <strain evidence="16">B29_G17</strain>
    </source>
</reference>
<keyword evidence="8 14" id="KW-0694">RNA-binding</keyword>
<dbReference type="Pfam" id="PF02926">
    <property type="entry name" value="THUMP"/>
    <property type="match status" value="1"/>
</dbReference>
<proteinExistence type="inferred from homology"/>
<dbReference type="CDD" id="cd11715">
    <property type="entry name" value="THUMP_AdoMetMT"/>
    <property type="match status" value="1"/>
</dbReference>
<dbReference type="Proteomes" id="UP000268446">
    <property type="component" value="Unassembled WGS sequence"/>
</dbReference>
<keyword evidence="5" id="KW-0808">Transferase</keyword>
<protein>
    <recommendedName>
        <fullName evidence="12">tRNA (guanine(10)-N(2))-dimethyltransferase</fullName>
        <ecNumber evidence="12">2.1.1.213</ecNumber>
    </recommendedName>
    <alternativeName>
        <fullName evidence="13">tRNA:G10 dimethyltransferase</fullName>
    </alternativeName>
</protein>
<dbReference type="InterPro" id="IPR000241">
    <property type="entry name" value="RlmKL-like_Mtase"/>
</dbReference>
<dbReference type="Pfam" id="PF01170">
    <property type="entry name" value="UPF0020"/>
    <property type="match status" value="1"/>
</dbReference>
<dbReference type="InterPro" id="IPR004114">
    <property type="entry name" value="THUMP_dom"/>
</dbReference>
<evidence type="ECO:0000256" key="2">
    <source>
        <dbReference type="ARBA" id="ARBA00022490"/>
    </source>
</evidence>
<dbReference type="InterPro" id="IPR002052">
    <property type="entry name" value="DNA_methylase_N6_adenine_CS"/>
</dbReference>
<evidence type="ECO:0000256" key="1">
    <source>
        <dbReference type="ARBA" id="ARBA00004496"/>
    </source>
</evidence>
<dbReference type="GO" id="GO:0005737">
    <property type="term" value="C:cytoplasm"/>
    <property type="evidence" value="ECO:0007669"/>
    <property type="project" value="UniProtKB-SubCell"/>
</dbReference>
<evidence type="ECO:0000256" key="5">
    <source>
        <dbReference type="ARBA" id="ARBA00022679"/>
    </source>
</evidence>
<accession>A0A497EWP9</accession>
<dbReference type="GO" id="GO:0160101">
    <property type="term" value="F:tRNA (guanine(10)-N2)-dimethyltransferase activity"/>
    <property type="evidence" value="ECO:0007669"/>
    <property type="project" value="UniProtKB-EC"/>
</dbReference>
<keyword evidence="4 16" id="KW-0489">Methyltransferase</keyword>
<comment type="caution">
    <text evidence="16">The sequence shown here is derived from an EMBL/GenBank/DDBJ whole genome shotgun (WGS) entry which is preliminary data.</text>
</comment>
<dbReference type="GO" id="GO:0030488">
    <property type="term" value="P:tRNA methylation"/>
    <property type="evidence" value="ECO:0007669"/>
    <property type="project" value="TreeGrafter"/>
</dbReference>
<evidence type="ECO:0000256" key="6">
    <source>
        <dbReference type="ARBA" id="ARBA00022691"/>
    </source>
</evidence>
<evidence type="ECO:0000313" key="16">
    <source>
        <dbReference type="EMBL" id="RLE51814.1"/>
    </source>
</evidence>
<evidence type="ECO:0000256" key="12">
    <source>
        <dbReference type="ARBA" id="ARBA00066936"/>
    </source>
</evidence>
<evidence type="ECO:0000256" key="8">
    <source>
        <dbReference type="ARBA" id="ARBA00022884"/>
    </source>
</evidence>
<evidence type="ECO:0000256" key="7">
    <source>
        <dbReference type="ARBA" id="ARBA00022694"/>
    </source>
</evidence>
<keyword evidence="6" id="KW-0949">S-adenosyl-L-methionine</keyword>
<comment type="similarity">
    <text evidence="11">Belongs to the methyltransferase superfamily. Trm-G10 family.</text>
</comment>
<dbReference type="AlphaFoldDB" id="A0A497EWP9"/>
<evidence type="ECO:0000256" key="14">
    <source>
        <dbReference type="PROSITE-ProRule" id="PRU00529"/>
    </source>
</evidence>
<dbReference type="SMART" id="SM00981">
    <property type="entry name" value="THUMP"/>
    <property type="match status" value="1"/>
</dbReference>
<evidence type="ECO:0000259" key="15">
    <source>
        <dbReference type="PROSITE" id="PS51165"/>
    </source>
</evidence>
<evidence type="ECO:0000256" key="9">
    <source>
        <dbReference type="ARBA" id="ARBA00051883"/>
    </source>
</evidence>
<gene>
    <name evidence="16" type="ORF">DRJ20_01410</name>
</gene>
<dbReference type="PROSITE" id="PS00092">
    <property type="entry name" value="N6_MTASE"/>
    <property type="match status" value="1"/>
</dbReference>
<dbReference type="FunFam" id="3.40.50.150:FF:000251">
    <property type="entry name" value="Putative RNA methylase"/>
    <property type="match status" value="1"/>
</dbReference>
<name>A0A497EWP9_9CREN</name>
<evidence type="ECO:0000256" key="11">
    <source>
        <dbReference type="ARBA" id="ARBA00061338"/>
    </source>
</evidence>
<comment type="subcellular location">
    <subcellularLocation>
        <location evidence="1">Cytoplasm</location>
    </subcellularLocation>
</comment>
<comment type="catalytic activity">
    <reaction evidence="9">
        <text>guanosine(10) in tRNA + 2 S-adenosyl-L-methionine = N(2)-dimethylguanosine(10) in tRNA + 2 S-adenosyl-L-homocysteine + 2 H(+)</text>
        <dbReference type="Rhea" id="RHEA:43124"/>
        <dbReference type="Rhea" id="RHEA-COMP:10355"/>
        <dbReference type="Rhea" id="RHEA-COMP:10358"/>
        <dbReference type="ChEBI" id="CHEBI:15378"/>
        <dbReference type="ChEBI" id="CHEBI:57856"/>
        <dbReference type="ChEBI" id="CHEBI:59789"/>
        <dbReference type="ChEBI" id="CHEBI:74269"/>
        <dbReference type="ChEBI" id="CHEBI:74513"/>
        <dbReference type="EC" id="2.1.1.213"/>
    </reaction>
</comment>
<evidence type="ECO:0000256" key="13">
    <source>
        <dbReference type="ARBA" id="ARBA00082665"/>
    </source>
</evidence>
<dbReference type="EMBL" id="QMQZ01000029">
    <property type="protein sequence ID" value="RLE51814.1"/>
    <property type="molecule type" value="Genomic_DNA"/>
</dbReference>
<evidence type="ECO:0000256" key="3">
    <source>
        <dbReference type="ARBA" id="ARBA00022555"/>
    </source>
</evidence>
<dbReference type="Gene3D" id="3.40.50.150">
    <property type="entry name" value="Vaccinia Virus protein VP39"/>
    <property type="match status" value="1"/>
</dbReference>
<evidence type="ECO:0000313" key="17">
    <source>
        <dbReference type="Proteomes" id="UP000268446"/>
    </source>
</evidence>
<dbReference type="PANTHER" id="PTHR14911:SF21">
    <property type="entry name" value="N2-METHYLGUANOSINE TRNA METHYLTRANSFERASE"/>
    <property type="match status" value="1"/>
</dbReference>
<organism evidence="16 17">
    <name type="scientific">Thermoproteota archaeon</name>
    <dbReference type="NCBI Taxonomy" id="2056631"/>
    <lineage>
        <taxon>Archaea</taxon>
        <taxon>Thermoproteota</taxon>
    </lineage>
</organism>
<dbReference type="PANTHER" id="PTHR14911">
    <property type="entry name" value="THUMP DOMAIN-CONTAINING"/>
    <property type="match status" value="1"/>
</dbReference>
<keyword evidence="2" id="KW-0963">Cytoplasm</keyword>
<comment type="function">
    <text evidence="10">Catalyzes the adenosylmethionine-dependent methylation of the exocyclic amino group (N(2)) of guanosine at position 10 of various tRNAs. Acts via a two-step process that leads to the formation of either N(2)-monomethyl (m(2)G) or N(2)-dimethylguanosine (m(2)(2)G).</text>
</comment>
<dbReference type="InterPro" id="IPR029063">
    <property type="entry name" value="SAM-dependent_MTases_sf"/>
</dbReference>
<keyword evidence="7" id="KW-0819">tRNA processing</keyword>